<feature type="transmembrane region" description="Helical" evidence="1">
    <location>
        <begin position="20"/>
        <end position="40"/>
    </location>
</feature>
<organism evidence="2 3">
    <name type="scientific">Roseburia faecis</name>
    <dbReference type="NCBI Taxonomy" id="301302"/>
    <lineage>
        <taxon>Bacteria</taxon>
        <taxon>Bacillati</taxon>
        <taxon>Bacillota</taxon>
        <taxon>Clostridia</taxon>
        <taxon>Lachnospirales</taxon>
        <taxon>Lachnospiraceae</taxon>
        <taxon>Roseburia</taxon>
    </lineage>
</organism>
<name>A0A173R053_9FIRM</name>
<dbReference type="AlphaFoldDB" id="A0A173R053"/>
<evidence type="ECO:0000256" key="1">
    <source>
        <dbReference type="SAM" id="Phobius"/>
    </source>
</evidence>
<dbReference type="RefSeq" id="WP_242853257.1">
    <property type="nucleotide sequence ID" value="NZ_CYXV01000001.1"/>
</dbReference>
<dbReference type="EMBL" id="CYXV01000001">
    <property type="protein sequence ID" value="CUM71221.1"/>
    <property type="molecule type" value="Genomic_DNA"/>
</dbReference>
<sequence length="401" mass="46036">MMMKYELKKFFHKKINKIILIVMVSLAIIISYLAVGSMRYRDAEGKLYTGITVGRRLAADRNKWKGKLTVEKIKEVVENRKILEQIYPEDIPDAEYGKTVQSYDDILSFIIYVITPDSGYDQNVLYRLSDEELENFYSTYEENIQKMVQSYGKSSKQQEFLKRKYEEIEMPLDYAAKDSWDTMAMYAQTYGIILAVVIGFLAAGIFADEFRTKAEAVFFSTKYGRSKATRNKLLTGIVMTTVVYWTGMGILSIVSFGVMGTSGFLTPYQIDQPYSIYSMTYGEYYFLILLCGYIASLFSAAITMLVTVKMHSANLAICIPFFLYCMMPFIGRAVPVFETFFNIMPSVFMNIIEYAKVPIIFQIGPIVVRQIPFVMSIYGILAIILLPLVYKNFSKYGIQKF</sequence>
<dbReference type="Proteomes" id="UP000095495">
    <property type="component" value="Unassembled WGS sequence"/>
</dbReference>
<keyword evidence="1" id="KW-0472">Membrane</keyword>
<protein>
    <submittedName>
        <fullName evidence="2">ABC-type transport system involved in multi-copper enzyme maturation, permease component</fullName>
    </submittedName>
</protein>
<proteinExistence type="predicted"/>
<feature type="transmembrane region" description="Helical" evidence="1">
    <location>
        <begin position="233"/>
        <end position="258"/>
    </location>
</feature>
<gene>
    <name evidence="2" type="ORF">ERS852420_00178</name>
</gene>
<feature type="transmembrane region" description="Helical" evidence="1">
    <location>
        <begin position="187"/>
        <end position="207"/>
    </location>
</feature>
<keyword evidence="1" id="KW-1133">Transmembrane helix</keyword>
<reference evidence="2 3" key="1">
    <citation type="submission" date="2015-09" db="EMBL/GenBank/DDBJ databases">
        <authorList>
            <consortium name="Pathogen Informatics"/>
        </authorList>
    </citation>
    <scope>NUCLEOTIDE SEQUENCE [LARGE SCALE GENOMIC DNA]</scope>
    <source>
        <strain evidence="2 3">2789STDY5608863</strain>
    </source>
</reference>
<feature type="transmembrane region" description="Helical" evidence="1">
    <location>
        <begin position="371"/>
        <end position="390"/>
    </location>
</feature>
<evidence type="ECO:0000313" key="2">
    <source>
        <dbReference type="EMBL" id="CUM71221.1"/>
    </source>
</evidence>
<keyword evidence="1" id="KW-0812">Transmembrane</keyword>
<accession>A0A173R053</accession>
<feature type="transmembrane region" description="Helical" evidence="1">
    <location>
        <begin position="313"/>
        <end position="331"/>
    </location>
</feature>
<evidence type="ECO:0000313" key="3">
    <source>
        <dbReference type="Proteomes" id="UP000095495"/>
    </source>
</evidence>
<feature type="transmembrane region" description="Helical" evidence="1">
    <location>
        <begin position="284"/>
        <end position="306"/>
    </location>
</feature>